<dbReference type="Pfam" id="PF05699">
    <property type="entry name" value="Dimer_Tnp_hAT"/>
    <property type="match status" value="1"/>
</dbReference>
<proteinExistence type="predicted"/>
<evidence type="ECO:0000259" key="2">
    <source>
        <dbReference type="Pfam" id="PF05699"/>
    </source>
</evidence>
<organism evidence="3 4">
    <name type="scientific">Striga hermonthica</name>
    <name type="common">Purple witchweed</name>
    <name type="synonym">Buchnera hermonthica</name>
    <dbReference type="NCBI Taxonomy" id="68872"/>
    <lineage>
        <taxon>Eukaryota</taxon>
        <taxon>Viridiplantae</taxon>
        <taxon>Streptophyta</taxon>
        <taxon>Embryophyta</taxon>
        <taxon>Tracheophyta</taxon>
        <taxon>Spermatophyta</taxon>
        <taxon>Magnoliopsida</taxon>
        <taxon>eudicotyledons</taxon>
        <taxon>Gunneridae</taxon>
        <taxon>Pentapetalae</taxon>
        <taxon>asterids</taxon>
        <taxon>lamiids</taxon>
        <taxon>Lamiales</taxon>
        <taxon>Orobanchaceae</taxon>
        <taxon>Buchnereae</taxon>
        <taxon>Striga</taxon>
    </lineage>
</organism>
<keyword evidence="4" id="KW-1185">Reference proteome</keyword>
<dbReference type="InterPro" id="IPR008906">
    <property type="entry name" value="HATC_C_dom"/>
</dbReference>
<reference evidence="3" key="1">
    <citation type="submission" date="2019-12" db="EMBL/GenBank/DDBJ databases">
        <authorList>
            <person name="Scholes J."/>
        </authorList>
    </citation>
    <scope>NUCLEOTIDE SEQUENCE</scope>
</reference>
<dbReference type="PANTHER" id="PTHR23272">
    <property type="entry name" value="BED FINGER-RELATED"/>
    <property type="match status" value="1"/>
</dbReference>
<accession>A0A9N7R3A5</accession>
<evidence type="ECO:0000313" key="4">
    <source>
        <dbReference type="Proteomes" id="UP001153555"/>
    </source>
</evidence>
<dbReference type="EMBL" id="CACSLK010008332">
    <property type="protein sequence ID" value="CAA0811280.1"/>
    <property type="molecule type" value="Genomic_DNA"/>
</dbReference>
<dbReference type="PANTHER" id="PTHR23272:SF161">
    <property type="entry name" value="ZINC FINGER BED DOMAIN-CONTAINING PROTEIN RICESLEEPER 1-LIKE"/>
    <property type="match status" value="1"/>
</dbReference>
<keyword evidence="1" id="KW-0175">Coiled coil</keyword>
<gene>
    <name evidence="3" type="ORF">SHERM_12487</name>
</gene>
<evidence type="ECO:0000256" key="1">
    <source>
        <dbReference type="SAM" id="Coils"/>
    </source>
</evidence>
<protein>
    <submittedName>
        <fullName evidence="3">Zinc finger BED domain-containing protein DAYSLEEPER</fullName>
    </submittedName>
</protein>
<dbReference type="InterPro" id="IPR012337">
    <property type="entry name" value="RNaseH-like_sf"/>
</dbReference>
<dbReference type="GO" id="GO:0046983">
    <property type="term" value="F:protein dimerization activity"/>
    <property type="evidence" value="ECO:0007669"/>
    <property type="project" value="InterPro"/>
</dbReference>
<dbReference type="AlphaFoldDB" id="A0A9N7R3A5"/>
<dbReference type="OrthoDB" id="1721065at2759"/>
<dbReference type="Proteomes" id="UP001153555">
    <property type="component" value="Unassembled WGS sequence"/>
</dbReference>
<comment type="caution">
    <text evidence="3">The sequence shown here is derived from an EMBL/GenBank/DDBJ whole genome shotgun (WGS) entry which is preliminary data.</text>
</comment>
<sequence>MELQLGKPGYTLNDVEYLKSWVKRHLYLMYEIYKGTKKSYVDVHEDVDDGVDLSDDDGDDDDDVEVRIERRLNKQRNEAKEIANEIDKDFNDAFESTKNDDFDLLGWWKSKISNYSILFKVAKDVLAFPTSTVASENAFSFGGRIVDPFRASLTSRMVEALVCTNDWLKGDEFQFHKEPTEEELEFYMELEQLEQSK</sequence>
<evidence type="ECO:0000313" key="3">
    <source>
        <dbReference type="EMBL" id="CAA0811280.1"/>
    </source>
</evidence>
<name>A0A9N7R3A5_STRHE</name>
<dbReference type="SUPFAM" id="SSF53098">
    <property type="entry name" value="Ribonuclease H-like"/>
    <property type="match status" value="1"/>
</dbReference>
<feature type="coiled-coil region" evidence="1">
    <location>
        <begin position="65"/>
        <end position="92"/>
    </location>
</feature>
<feature type="domain" description="HAT C-terminal dimerisation" evidence="2">
    <location>
        <begin position="96"/>
        <end position="168"/>
    </location>
</feature>